<feature type="non-terminal residue" evidence="2">
    <location>
        <position position="76"/>
    </location>
</feature>
<sequence length="76" mass="7826">MAFKMGFFSRGDRKAAQDMAANSEFGEAGDSQFLHTGVVAAPMPMPPPPAPASTDGSDSTAALTDSAAPLRLRDAL</sequence>
<feature type="region of interest" description="Disordered" evidence="1">
    <location>
        <begin position="39"/>
        <end position="76"/>
    </location>
</feature>
<name>A0A845G6I3_9BURK</name>
<gene>
    <name evidence="2" type="ORF">GTP91_18080</name>
</gene>
<dbReference type="AlphaFoldDB" id="A0A845G6I3"/>
<dbReference type="EMBL" id="WWCW01000063">
    <property type="protein sequence ID" value="MYM89072.1"/>
    <property type="molecule type" value="Genomic_DNA"/>
</dbReference>
<accession>A0A845G6I3</accession>
<reference evidence="2 3" key="1">
    <citation type="submission" date="2020-01" db="EMBL/GenBank/DDBJ databases">
        <title>Novel species isolated from a subtropical stream in China.</title>
        <authorList>
            <person name="Lu H."/>
        </authorList>
    </citation>
    <scope>NUCLEOTIDE SEQUENCE [LARGE SCALE GENOMIC DNA]</scope>
    <source>
        <strain evidence="2 3">FT82W</strain>
    </source>
</reference>
<comment type="caution">
    <text evidence="2">The sequence shown here is derived from an EMBL/GenBank/DDBJ whole genome shotgun (WGS) entry which is preliminary data.</text>
</comment>
<proteinExistence type="predicted"/>
<organism evidence="2 3">
    <name type="scientific">Duganella vulcania</name>
    <dbReference type="NCBI Taxonomy" id="2692166"/>
    <lineage>
        <taxon>Bacteria</taxon>
        <taxon>Pseudomonadati</taxon>
        <taxon>Pseudomonadota</taxon>
        <taxon>Betaproteobacteria</taxon>
        <taxon>Burkholderiales</taxon>
        <taxon>Oxalobacteraceae</taxon>
        <taxon>Telluria group</taxon>
        <taxon>Duganella</taxon>
    </lineage>
</organism>
<evidence type="ECO:0000313" key="3">
    <source>
        <dbReference type="Proteomes" id="UP000470302"/>
    </source>
</evidence>
<dbReference type="Proteomes" id="UP000470302">
    <property type="component" value="Unassembled WGS sequence"/>
</dbReference>
<feature type="compositionally biased region" description="Low complexity" evidence="1">
    <location>
        <begin position="52"/>
        <end position="70"/>
    </location>
</feature>
<evidence type="ECO:0000313" key="2">
    <source>
        <dbReference type="EMBL" id="MYM89072.1"/>
    </source>
</evidence>
<evidence type="ECO:0000256" key="1">
    <source>
        <dbReference type="SAM" id="MobiDB-lite"/>
    </source>
</evidence>
<protein>
    <submittedName>
        <fullName evidence="2">Uncharacterized protein</fullName>
    </submittedName>
</protein>
<dbReference type="RefSeq" id="WP_175041669.1">
    <property type="nucleotide sequence ID" value="NZ_WWCW01000063.1"/>
</dbReference>